<name>A0A7W7LN19_9ACTN</name>
<evidence type="ECO:0000313" key="3">
    <source>
        <dbReference type="Proteomes" id="UP000556084"/>
    </source>
</evidence>
<sequence length="131" mass="13059">MPSRRIPLAWLAVAAATVAPLALPSPATAAPAAVGCAGQVYAPPGGIYGPESSCAVIGAPGATADISWESADSDTDPAVCVQAFSPQDNKWHLLGCGTSGRAAIPWGDNVASLRIRAGSAGTGTFVNWTSP</sequence>
<evidence type="ECO:0000313" key="2">
    <source>
        <dbReference type="EMBL" id="MBB4892708.1"/>
    </source>
</evidence>
<feature type="signal peptide" evidence="1">
    <location>
        <begin position="1"/>
        <end position="29"/>
    </location>
</feature>
<keyword evidence="1" id="KW-0732">Signal</keyword>
<feature type="chain" id="PRO_5031474331" description="Secreted protein" evidence="1">
    <location>
        <begin position="30"/>
        <end position="131"/>
    </location>
</feature>
<accession>A0A7W7LN19</accession>
<keyword evidence="3" id="KW-1185">Reference proteome</keyword>
<comment type="caution">
    <text evidence="2">The sequence shown here is derived from an EMBL/GenBank/DDBJ whole genome shotgun (WGS) entry which is preliminary data.</text>
</comment>
<dbReference type="InterPro" id="IPR006311">
    <property type="entry name" value="TAT_signal"/>
</dbReference>
<dbReference type="AlphaFoldDB" id="A0A7W7LN19"/>
<protein>
    <recommendedName>
        <fullName evidence="4">Secreted protein</fullName>
    </recommendedName>
</protein>
<dbReference type="Proteomes" id="UP000556084">
    <property type="component" value="Unassembled WGS sequence"/>
</dbReference>
<reference evidence="2 3" key="1">
    <citation type="submission" date="2020-08" db="EMBL/GenBank/DDBJ databases">
        <title>Genomic Encyclopedia of Type Strains, Phase III (KMG-III): the genomes of soil and plant-associated and newly described type strains.</title>
        <authorList>
            <person name="Whitman W."/>
        </authorList>
    </citation>
    <scope>NUCLEOTIDE SEQUENCE [LARGE SCALE GENOMIC DNA]</scope>
    <source>
        <strain evidence="2 3">CECT 3266</strain>
    </source>
</reference>
<proteinExistence type="predicted"/>
<dbReference type="PROSITE" id="PS51318">
    <property type="entry name" value="TAT"/>
    <property type="match status" value="1"/>
</dbReference>
<dbReference type="RefSeq" id="WP_184347953.1">
    <property type="nucleotide sequence ID" value="NZ_JACHJH010000002.1"/>
</dbReference>
<evidence type="ECO:0008006" key="4">
    <source>
        <dbReference type="Google" id="ProtNLM"/>
    </source>
</evidence>
<evidence type="ECO:0000256" key="1">
    <source>
        <dbReference type="SAM" id="SignalP"/>
    </source>
</evidence>
<gene>
    <name evidence="2" type="ORF">FHS39_001719</name>
</gene>
<organism evidence="2 3">
    <name type="scientific">Streptomyces olivoverticillatus</name>
    <dbReference type="NCBI Taxonomy" id="66427"/>
    <lineage>
        <taxon>Bacteria</taxon>
        <taxon>Bacillati</taxon>
        <taxon>Actinomycetota</taxon>
        <taxon>Actinomycetes</taxon>
        <taxon>Kitasatosporales</taxon>
        <taxon>Streptomycetaceae</taxon>
        <taxon>Streptomyces</taxon>
    </lineage>
</organism>
<dbReference type="EMBL" id="JACHJH010000002">
    <property type="protein sequence ID" value="MBB4892708.1"/>
    <property type="molecule type" value="Genomic_DNA"/>
</dbReference>